<dbReference type="PANTHER" id="PTHR11609:SF5">
    <property type="entry name" value="PHOSPHORIBOSYLAMINOIMIDAZOLE CARBOXYLASE"/>
    <property type="match status" value="1"/>
</dbReference>
<comment type="function">
    <text evidence="6">Catalyzes the ATP-dependent conversion of 5-aminoimidazole ribonucleotide (AIR) and HCO(3)- to N5-carboxyaminoimidazole ribonucleotide (N5-CAIR).</text>
</comment>
<dbReference type="SUPFAM" id="SSF51246">
    <property type="entry name" value="Rudiment single hybrid motif"/>
    <property type="match status" value="1"/>
</dbReference>
<dbReference type="EC" id="6.3.4.18" evidence="5 6"/>
<keyword evidence="1 5" id="KW-0436">Ligase</keyword>
<evidence type="ECO:0000256" key="1">
    <source>
        <dbReference type="ARBA" id="ARBA00022598"/>
    </source>
</evidence>
<dbReference type="NCBIfam" id="NF004680">
    <property type="entry name" value="PRK06019.1-6"/>
    <property type="match status" value="1"/>
</dbReference>
<dbReference type="HAMAP" id="MF_01928">
    <property type="entry name" value="PurK"/>
    <property type="match status" value="1"/>
</dbReference>
<dbReference type="NCBIfam" id="NF004679">
    <property type="entry name" value="PRK06019.1-5"/>
    <property type="match status" value="1"/>
</dbReference>
<dbReference type="PATRIC" id="fig|69370.6.peg.3192"/>
<dbReference type="InterPro" id="IPR016185">
    <property type="entry name" value="PreATP-grasp_dom_sf"/>
</dbReference>
<accession>A0A0M2HAM7</accession>
<dbReference type="Gene3D" id="3.30.1490.20">
    <property type="entry name" value="ATP-grasp fold, A domain"/>
    <property type="match status" value="1"/>
</dbReference>
<comment type="similarity">
    <text evidence="5 6">Belongs to the PurK/PurT family.</text>
</comment>
<name>A0A0M2HAM7_MICTR</name>
<dbReference type="SUPFAM" id="SSF56059">
    <property type="entry name" value="Glutathione synthetase ATP-binding domain-like"/>
    <property type="match status" value="1"/>
</dbReference>
<evidence type="ECO:0000256" key="2">
    <source>
        <dbReference type="ARBA" id="ARBA00022741"/>
    </source>
</evidence>
<dbReference type="SUPFAM" id="SSF52440">
    <property type="entry name" value="PreATP-grasp domain"/>
    <property type="match status" value="1"/>
</dbReference>
<dbReference type="GO" id="GO:0034028">
    <property type="term" value="F:5-(carboxyamino)imidazole ribonucleotide synthase activity"/>
    <property type="evidence" value="ECO:0007669"/>
    <property type="project" value="UniProtKB-UniRule"/>
</dbReference>
<dbReference type="Pfam" id="PF22660">
    <property type="entry name" value="RS_preATP-grasp-like"/>
    <property type="match status" value="1"/>
</dbReference>
<evidence type="ECO:0000313" key="8">
    <source>
        <dbReference type="EMBL" id="KJL41219.1"/>
    </source>
</evidence>
<sequence length="378" mass="40042">MALRVGVVGGGQLARMMIAPAVELGVEIRVLAEDEGMSASLAATAVGDYRDADTVLAFARDVDVVTFDHEHVPQDVLATLVGEGIAVHPGPDALKFAQDKLVMRARLEELGMPQPDWAAVTNADELQAFIDDHGGRAVVKTPRGGYDGKGVRVVSAGTEADDWFATLAEDARGGALLVEELVDFTRELAQQVARRPSGAVRAYPVVETVQRDGVCAEVIAPAPHSSDRLQQVAAGIGVSIAEGLGVTGMLAVELFETTDERLLVNELAMRPHNSGHWSQDGAVTSQFEQHLRAVLDLPLGDTDPVAGWAVMVNILGGPAEESLDARFAAAMDEHPQAKVHTYGKAPRPGRKVGHVNVVGDELDDVAYQARAAASFFLG</sequence>
<dbReference type="InterPro" id="IPR011054">
    <property type="entry name" value="Rudment_hybrid_motif"/>
</dbReference>
<dbReference type="Gene3D" id="3.40.50.20">
    <property type="match status" value="1"/>
</dbReference>
<dbReference type="InterPro" id="IPR054350">
    <property type="entry name" value="PurT/PurK_preATP-grasp"/>
</dbReference>
<dbReference type="InterPro" id="IPR003135">
    <property type="entry name" value="ATP-grasp_carboxylate-amine"/>
</dbReference>
<dbReference type="GO" id="GO:0004638">
    <property type="term" value="F:phosphoribosylaminoimidazole carboxylase activity"/>
    <property type="evidence" value="ECO:0007669"/>
    <property type="project" value="InterPro"/>
</dbReference>
<feature type="binding site" evidence="5">
    <location>
        <position position="187"/>
    </location>
    <ligand>
        <name>ATP</name>
        <dbReference type="ChEBI" id="CHEBI:30616"/>
    </ligand>
</feature>
<dbReference type="Gene3D" id="3.30.470.20">
    <property type="entry name" value="ATP-grasp fold, B domain"/>
    <property type="match status" value="1"/>
</dbReference>
<feature type="binding site" evidence="5">
    <location>
        <begin position="179"/>
        <end position="182"/>
    </location>
    <ligand>
        <name>ATP</name>
        <dbReference type="ChEBI" id="CHEBI:30616"/>
    </ligand>
</feature>
<comment type="pathway">
    <text evidence="5 6">Purine metabolism; IMP biosynthesis via de novo pathway; 5-amino-1-(5-phospho-D-ribosyl)imidazole-4-carboxylate from 5-amino-1-(5-phospho-D-ribosyl)imidazole (N5-CAIR route): step 1/2.</text>
</comment>
<comment type="catalytic activity">
    <reaction evidence="5 6">
        <text>5-amino-1-(5-phospho-beta-D-ribosyl)imidazole + hydrogencarbonate + ATP = 5-carboxyamino-1-(5-phospho-D-ribosyl)imidazole + ADP + phosphate + 2 H(+)</text>
        <dbReference type="Rhea" id="RHEA:19317"/>
        <dbReference type="ChEBI" id="CHEBI:15378"/>
        <dbReference type="ChEBI" id="CHEBI:17544"/>
        <dbReference type="ChEBI" id="CHEBI:30616"/>
        <dbReference type="ChEBI" id="CHEBI:43474"/>
        <dbReference type="ChEBI" id="CHEBI:58730"/>
        <dbReference type="ChEBI" id="CHEBI:137981"/>
        <dbReference type="ChEBI" id="CHEBI:456216"/>
        <dbReference type="EC" id="6.3.4.18"/>
    </reaction>
</comment>
<feature type="binding site" evidence="5">
    <location>
        <begin position="265"/>
        <end position="266"/>
    </location>
    <ligand>
        <name>ATP</name>
        <dbReference type="ChEBI" id="CHEBI:30616"/>
    </ligand>
</feature>
<dbReference type="InterPro" id="IPR040686">
    <property type="entry name" value="PurK_C"/>
</dbReference>
<dbReference type="RefSeq" id="WP_045301013.1">
    <property type="nucleotide sequence ID" value="NZ_JYJA01000038.1"/>
</dbReference>
<comment type="caution">
    <text evidence="8">The sequence shown here is derived from an EMBL/GenBank/DDBJ whole genome shotgun (WGS) entry which is preliminary data.</text>
</comment>
<dbReference type="GO" id="GO:0006189">
    <property type="term" value="P:'de novo' IMP biosynthetic process"/>
    <property type="evidence" value="ECO:0007669"/>
    <property type="project" value="UniProtKB-UniRule"/>
</dbReference>
<dbReference type="AlphaFoldDB" id="A0A0M2HAM7"/>
<organism evidence="8 9">
    <name type="scientific">Microbacterium trichothecenolyticum</name>
    <name type="common">Aureobacterium trichothecenolyticum</name>
    <dbReference type="NCBI Taxonomy" id="69370"/>
    <lineage>
        <taxon>Bacteria</taxon>
        <taxon>Bacillati</taxon>
        <taxon>Actinomycetota</taxon>
        <taxon>Actinomycetes</taxon>
        <taxon>Micrococcales</taxon>
        <taxon>Microbacteriaceae</taxon>
        <taxon>Microbacterium</taxon>
    </lineage>
</organism>
<evidence type="ECO:0000256" key="4">
    <source>
        <dbReference type="ARBA" id="ARBA00022840"/>
    </source>
</evidence>
<comment type="subunit">
    <text evidence="5 6">Homodimer.</text>
</comment>
<dbReference type="GO" id="GO:0046872">
    <property type="term" value="F:metal ion binding"/>
    <property type="evidence" value="ECO:0007669"/>
    <property type="project" value="InterPro"/>
</dbReference>
<dbReference type="GO" id="GO:0005524">
    <property type="term" value="F:ATP binding"/>
    <property type="evidence" value="ECO:0007669"/>
    <property type="project" value="UniProtKB-UniRule"/>
</dbReference>
<dbReference type="GO" id="GO:0005829">
    <property type="term" value="C:cytosol"/>
    <property type="evidence" value="ECO:0007669"/>
    <property type="project" value="TreeGrafter"/>
</dbReference>
<evidence type="ECO:0000256" key="5">
    <source>
        <dbReference type="HAMAP-Rule" id="MF_01928"/>
    </source>
</evidence>
<dbReference type="InterPro" id="IPR011761">
    <property type="entry name" value="ATP-grasp"/>
</dbReference>
<keyword evidence="2 5" id="KW-0547">Nucleotide-binding</keyword>
<keyword evidence="4 5" id="KW-0067">ATP-binding</keyword>
<dbReference type="Pfam" id="PF02222">
    <property type="entry name" value="ATP-grasp"/>
    <property type="match status" value="1"/>
</dbReference>
<comment type="caution">
    <text evidence="5">Lacks conserved residue(s) required for the propagation of feature annotation.</text>
</comment>
<keyword evidence="9" id="KW-1185">Reference proteome</keyword>
<dbReference type="EMBL" id="JYJA01000038">
    <property type="protein sequence ID" value="KJL41219.1"/>
    <property type="molecule type" value="Genomic_DNA"/>
</dbReference>
<dbReference type="PROSITE" id="PS50975">
    <property type="entry name" value="ATP_GRASP"/>
    <property type="match status" value="1"/>
</dbReference>
<evidence type="ECO:0000313" key="9">
    <source>
        <dbReference type="Proteomes" id="UP000034098"/>
    </source>
</evidence>
<dbReference type="InterPro" id="IPR005875">
    <property type="entry name" value="PurK"/>
</dbReference>
<dbReference type="Proteomes" id="UP000034098">
    <property type="component" value="Unassembled WGS sequence"/>
</dbReference>
<keyword evidence="3 5" id="KW-0658">Purine biosynthesis</keyword>
<feature type="binding site" evidence="5">
    <location>
        <position position="100"/>
    </location>
    <ligand>
        <name>ATP</name>
        <dbReference type="ChEBI" id="CHEBI:30616"/>
    </ligand>
</feature>
<reference evidence="8 9" key="1">
    <citation type="submission" date="2015-02" db="EMBL/GenBank/DDBJ databases">
        <title>Draft genome sequences of ten Microbacterium spp. with emphasis on heavy metal contaminated environments.</title>
        <authorList>
            <person name="Corretto E."/>
        </authorList>
    </citation>
    <scope>NUCLEOTIDE SEQUENCE [LARGE SCALE GENOMIC DNA]</scope>
    <source>
        <strain evidence="8 9">DSM 8608</strain>
    </source>
</reference>
<dbReference type="UniPathway" id="UPA00074">
    <property type="reaction ID" value="UER00942"/>
</dbReference>
<dbReference type="PANTHER" id="PTHR11609">
    <property type="entry name" value="PURINE BIOSYNTHESIS PROTEIN 6/7, PUR6/7"/>
    <property type="match status" value="1"/>
</dbReference>
<dbReference type="FunFam" id="3.30.470.20:FF:000029">
    <property type="entry name" value="N5-carboxyaminoimidazole ribonucleotide synthase"/>
    <property type="match status" value="1"/>
</dbReference>
<comment type="function">
    <text evidence="5">Catalyzes the ATP-dependent conversion of 5-aminoimidazole ribonucleotide (AIR) and HCO(3)(-) to N5-carboxyaminoimidazole ribonucleotide (N5-CAIR).</text>
</comment>
<dbReference type="Pfam" id="PF17769">
    <property type="entry name" value="PurK_C"/>
    <property type="match status" value="1"/>
</dbReference>
<evidence type="ECO:0000256" key="6">
    <source>
        <dbReference type="RuleBase" id="RU361200"/>
    </source>
</evidence>
<feature type="domain" description="ATP-grasp" evidence="7">
    <location>
        <begin position="104"/>
        <end position="295"/>
    </location>
</feature>
<evidence type="ECO:0000259" key="7">
    <source>
        <dbReference type="PROSITE" id="PS50975"/>
    </source>
</evidence>
<evidence type="ECO:0000256" key="3">
    <source>
        <dbReference type="ARBA" id="ARBA00022755"/>
    </source>
</evidence>
<dbReference type="NCBIfam" id="TIGR01161">
    <property type="entry name" value="purK"/>
    <property type="match status" value="1"/>
</dbReference>
<proteinExistence type="inferred from homology"/>
<gene>
    <name evidence="5 6 8" type="primary">purK</name>
    <name evidence="8" type="ORF">RS82_03136</name>
</gene>
<feature type="binding site" evidence="5">
    <location>
        <position position="140"/>
    </location>
    <ligand>
        <name>ATP</name>
        <dbReference type="ChEBI" id="CHEBI:30616"/>
    </ligand>
</feature>
<dbReference type="OrthoDB" id="9804625at2"/>
<dbReference type="InterPro" id="IPR013815">
    <property type="entry name" value="ATP_grasp_subdomain_1"/>
</dbReference>
<protein>
    <recommendedName>
        <fullName evidence="5 6">N5-carboxyaminoimidazole ribonucleotide synthase</fullName>
        <shortName evidence="5 6">N5-CAIR synthase</shortName>
        <ecNumber evidence="5 6">6.3.4.18</ecNumber>
    </recommendedName>
    <alternativeName>
        <fullName evidence="5 6">5-(carboxyamino)imidazole ribonucleotide synthetase</fullName>
    </alternativeName>
</protein>